<feature type="domain" description="Glycosyl transferase family 51" evidence="14">
    <location>
        <begin position="82"/>
        <end position="249"/>
    </location>
</feature>
<keyword evidence="6 15" id="KW-0808">Transferase</keyword>
<dbReference type="FunFam" id="1.10.3810.10:FF:000001">
    <property type="entry name" value="Penicillin-binding protein 1A"/>
    <property type="match status" value="1"/>
</dbReference>
<evidence type="ECO:0000313" key="15">
    <source>
        <dbReference type="EMBL" id="MTT76416.1"/>
    </source>
</evidence>
<dbReference type="GO" id="GO:0008360">
    <property type="term" value="P:regulation of cell shape"/>
    <property type="evidence" value="ECO:0007669"/>
    <property type="project" value="UniProtKB-KW"/>
</dbReference>
<dbReference type="InterPro" id="IPR036950">
    <property type="entry name" value="PBP_transglycosylase"/>
</dbReference>
<evidence type="ECO:0000256" key="3">
    <source>
        <dbReference type="ARBA" id="ARBA00022645"/>
    </source>
</evidence>
<dbReference type="PANTHER" id="PTHR32282:SF33">
    <property type="entry name" value="PEPTIDOGLYCAN GLYCOSYLTRANSFERASE"/>
    <property type="match status" value="1"/>
</dbReference>
<evidence type="ECO:0000256" key="4">
    <source>
        <dbReference type="ARBA" id="ARBA00022670"/>
    </source>
</evidence>
<dbReference type="EMBL" id="WNBW01000007">
    <property type="protein sequence ID" value="MTU04480.1"/>
    <property type="molecule type" value="Genomic_DNA"/>
</dbReference>
<evidence type="ECO:0000256" key="6">
    <source>
        <dbReference type="ARBA" id="ARBA00022679"/>
    </source>
</evidence>
<proteinExistence type="inferred from homology"/>
<accession>A0A3G9GZV2</accession>
<evidence type="ECO:0000259" key="14">
    <source>
        <dbReference type="Pfam" id="PF00912"/>
    </source>
</evidence>
<evidence type="ECO:0000256" key="9">
    <source>
        <dbReference type="ARBA" id="ARBA00022984"/>
    </source>
</evidence>
<reference evidence="17 18" key="1">
    <citation type="journal article" date="2019" name="Nat. Med.">
        <title>A library of human gut bacterial isolates paired with longitudinal multiomics data enables mechanistic microbiome research.</title>
        <authorList>
            <person name="Poyet M."/>
            <person name="Groussin M."/>
            <person name="Gibbons S.M."/>
            <person name="Avila-Pacheco J."/>
            <person name="Jiang X."/>
            <person name="Kearney S.M."/>
            <person name="Perrotta A.R."/>
            <person name="Berdy B."/>
            <person name="Zhao S."/>
            <person name="Lieberman T.D."/>
            <person name="Swanson P.K."/>
            <person name="Smith M."/>
            <person name="Roesemann S."/>
            <person name="Alexander J.E."/>
            <person name="Rich S.A."/>
            <person name="Livny J."/>
            <person name="Vlamakis H."/>
            <person name="Clish C."/>
            <person name="Bullock K."/>
            <person name="Deik A."/>
            <person name="Scott J."/>
            <person name="Pierce K.A."/>
            <person name="Xavier R.J."/>
            <person name="Alm E.J."/>
        </authorList>
    </citation>
    <scope>NUCLEOTIDE SEQUENCE [LARGE SCALE GENOMIC DNA]</scope>
    <source>
        <strain evidence="15 18">BIOML-A13</strain>
        <strain evidence="16 17">BIOML-A3</strain>
    </source>
</reference>
<evidence type="ECO:0000256" key="2">
    <source>
        <dbReference type="ARBA" id="ARBA00007739"/>
    </source>
</evidence>
<keyword evidence="4" id="KW-0645">Protease</keyword>
<comment type="catalytic activity">
    <reaction evidence="12">
        <text>Preferential cleavage: (Ac)2-L-Lys-D-Ala-|-D-Ala. Also transpeptidation of peptidyl-alanyl moieties that are N-acyl substituents of D-alanine.</text>
        <dbReference type="EC" id="3.4.16.4"/>
    </reaction>
</comment>
<comment type="similarity">
    <text evidence="2">In the N-terminal section; belongs to the glycosyltransferase 51 family.</text>
</comment>
<dbReference type="GeneID" id="49407785"/>
<keyword evidence="10" id="KW-0511">Multifunctional enzyme</keyword>
<evidence type="ECO:0000313" key="16">
    <source>
        <dbReference type="EMBL" id="MTU04480.1"/>
    </source>
</evidence>
<evidence type="ECO:0000256" key="10">
    <source>
        <dbReference type="ARBA" id="ARBA00023268"/>
    </source>
</evidence>
<evidence type="ECO:0000256" key="12">
    <source>
        <dbReference type="ARBA" id="ARBA00034000"/>
    </source>
</evidence>
<dbReference type="Proteomes" id="UP000484547">
    <property type="component" value="Unassembled WGS sequence"/>
</dbReference>
<dbReference type="GO" id="GO:0006508">
    <property type="term" value="P:proteolysis"/>
    <property type="evidence" value="ECO:0007669"/>
    <property type="project" value="UniProtKB-KW"/>
</dbReference>
<dbReference type="OrthoDB" id="9766909at2"/>
<sequence>MFKIFVIIIIAVGIFFWYPTSGDPIKKEILSPTTQHSVQLPPAEHSKATVFLLSILPPKQTWPDPIQKIWLSLNIEEAVQERTNDIEWVPITDIPIEMQQALLAIEDHNFYNHGAIDVDGILRATLVNITAGEVVQGGSTITQQLTKNLFLSQEQTLIRKTEEALLSLVMEQHYSKDQLLEIYFNTTYFGAGATGIKSAALTYFDKLPQEMQLAECAIIAALPYAPSALNPLENPEGCKKRQRLVLQTMVKRGYIGTTLAEKTSAEPVFLANGATF</sequence>
<evidence type="ECO:0000256" key="8">
    <source>
        <dbReference type="ARBA" id="ARBA00022960"/>
    </source>
</evidence>
<dbReference type="GO" id="GO:0009002">
    <property type="term" value="F:serine-type D-Ala-D-Ala carboxypeptidase activity"/>
    <property type="evidence" value="ECO:0007669"/>
    <property type="project" value="UniProtKB-EC"/>
</dbReference>
<dbReference type="AlphaFoldDB" id="A0A3G9GZV2"/>
<gene>
    <name evidence="15" type="ORF">GMD11_09075</name>
    <name evidence="16" type="ORF">GMD18_08730</name>
</gene>
<dbReference type="InterPro" id="IPR050396">
    <property type="entry name" value="Glycosyltr_51/Transpeptidase"/>
</dbReference>
<keyword evidence="17" id="KW-1185">Reference proteome</keyword>
<comment type="catalytic activity">
    <reaction evidence="13">
        <text>[GlcNAc-(1-&gt;4)-Mur2Ac(oyl-L-Ala-gamma-D-Glu-L-Lys-D-Ala-D-Ala)](n)-di-trans,octa-cis-undecaprenyl diphosphate + beta-D-GlcNAc-(1-&gt;4)-Mur2Ac(oyl-L-Ala-gamma-D-Glu-L-Lys-D-Ala-D-Ala)-di-trans,octa-cis-undecaprenyl diphosphate = [GlcNAc-(1-&gt;4)-Mur2Ac(oyl-L-Ala-gamma-D-Glu-L-Lys-D-Ala-D-Ala)](n+1)-di-trans,octa-cis-undecaprenyl diphosphate + di-trans,octa-cis-undecaprenyl diphosphate + H(+)</text>
        <dbReference type="Rhea" id="RHEA:23708"/>
        <dbReference type="Rhea" id="RHEA-COMP:9602"/>
        <dbReference type="Rhea" id="RHEA-COMP:9603"/>
        <dbReference type="ChEBI" id="CHEBI:15378"/>
        <dbReference type="ChEBI" id="CHEBI:58405"/>
        <dbReference type="ChEBI" id="CHEBI:60033"/>
        <dbReference type="ChEBI" id="CHEBI:78435"/>
        <dbReference type="EC" id="2.4.99.28"/>
    </reaction>
</comment>
<evidence type="ECO:0000313" key="17">
    <source>
        <dbReference type="Proteomes" id="UP000443070"/>
    </source>
</evidence>
<dbReference type="Pfam" id="PF00912">
    <property type="entry name" value="Transgly"/>
    <property type="match status" value="1"/>
</dbReference>
<dbReference type="GO" id="GO:0009252">
    <property type="term" value="P:peptidoglycan biosynthetic process"/>
    <property type="evidence" value="ECO:0007669"/>
    <property type="project" value="UniProtKB-KW"/>
</dbReference>
<comment type="caution">
    <text evidence="15">The sequence shown here is derived from an EMBL/GenBank/DDBJ whole genome shotgun (WGS) entry which is preliminary data.</text>
</comment>
<dbReference type="Proteomes" id="UP000443070">
    <property type="component" value="Unassembled WGS sequence"/>
</dbReference>
<keyword evidence="7" id="KW-0378">Hydrolase</keyword>
<keyword evidence="9" id="KW-0573">Peptidoglycan synthesis</keyword>
<evidence type="ECO:0000256" key="5">
    <source>
        <dbReference type="ARBA" id="ARBA00022676"/>
    </source>
</evidence>
<dbReference type="Gene3D" id="1.10.3810.10">
    <property type="entry name" value="Biosynthetic peptidoglycan transglycosylase-like"/>
    <property type="match status" value="1"/>
</dbReference>
<dbReference type="RefSeq" id="WP_113077815.1">
    <property type="nucleotide sequence ID" value="NZ_AP019004.1"/>
</dbReference>
<comment type="similarity">
    <text evidence="1">In the C-terminal section; belongs to the transpeptidase family.</text>
</comment>
<keyword evidence="8" id="KW-0133">Cell shape</keyword>
<organism evidence="15 18">
    <name type="scientific">Phascolarctobacterium faecium</name>
    <dbReference type="NCBI Taxonomy" id="33025"/>
    <lineage>
        <taxon>Bacteria</taxon>
        <taxon>Bacillati</taxon>
        <taxon>Bacillota</taxon>
        <taxon>Negativicutes</taxon>
        <taxon>Acidaminococcales</taxon>
        <taxon>Acidaminococcaceae</taxon>
        <taxon>Phascolarctobacterium</taxon>
    </lineage>
</organism>
<dbReference type="SUPFAM" id="SSF53955">
    <property type="entry name" value="Lysozyme-like"/>
    <property type="match status" value="1"/>
</dbReference>
<evidence type="ECO:0000313" key="18">
    <source>
        <dbReference type="Proteomes" id="UP000484547"/>
    </source>
</evidence>
<protein>
    <submittedName>
        <fullName evidence="15">Glycosyl transferase family 51</fullName>
    </submittedName>
</protein>
<dbReference type="EMBL" id="WNBM01000007">
    <property type="protein sequence ID" value="MTT76416.1"/>
    <property type="molecule type" value="Genomic_DNA"/>
</dbReference>
<keyword evidence="11" id="KW-0961">Cell wall biogenesis/degradation</keyword>
<dbReference type="InterPro" id="IPR001264">
    <property type="entry name" value="Glyco_trans_51"/>
</dbReference>
<name>A0A3G9GZV2_9FIRM</name>
<dbReference type="GO" id="GO:0071555">
    <property type="term" value="P:cell wall organization"/>
    <property type="evidence" value="ECO:0007669"/>
    <property type="project" value="UniProtKB-KW"/>
</dbReference>
<keyword evidence="3" id="KW-0121">Carboxypeptidase</keyword>
<dbReference type="InterPro" id="IPR023346">
    <property type="entry name" value="Lysozyme-like_dom_sf"/>
</dbReference>
<keyword evidence="5" id="KW-0328">Glycosyltransferase</keyword>
<dbReference type="GO" id="GO:0008955">
    <property type="term" value="F:peptidoglycan glycosyltransferase activity"/>
    <property type="evidence" value="ECO:0007669"/>
    <property type="project" value="UniProtKB-EC"/>
</dbReference>
<evidence type="ECO:0000256" key="13">
    <source>
        <dbReference type="ARBA" id="ARBA00049902"/>
    </source>
</evidence>
<evidence type="ECO:0000256" key="7">
    <source>
        <dbReference type="ARBA" id="ARBA00022801"/>
    </source>
</evidence>
<dbReference type="PANTHER" id="PTHR32282">
    <property type="entry name" value="BINDING PROTEIN TRANSPEPTIDASE, PUTATIVE-RELATED"/>
    <property type="match status" value="1"/>
</dbReference>
<evidence type="ECO:0000256" key="1">
    <source>
        <dbReference type="ARBA" id="ARBA00007090"/>
    </source>
</evidence>
<evidence type="ECO:0000256" key="11">
    <source>
        <dbReference type="ARBA" id="ARBA00023316"/>
    </source>
</evidence>